<feature type="transmembrane region" description="Helical" evidence="9">
    <location>
        <begin position="1024"/>
        <end position="1042"/>
    </location>
</feature>
<keyword evidence="11" id="KW-1185">Reference proteome</keyword>
<comment type="subcellular location">
    <subcellularLocation>
        <location evidence="1">Cell membrane</location>
        <topology evidence="1">Multi-pass membrane protein</topology>
    </subcellularLocation>
</comment>
<feature type="compositionally biased region" description="Acidic residues" evidence="8">
    <location>
        <begin position="368"/>
        <end position="446"/>
    </location>
</feature>
<evidence type="ECO:0000256" key="5">
    <source>
        <dbReference type="ARBA" id="ARBA00022989"/>
    </source>
</evidence>
<dbReference type="PANTHER" id="PTHR30294">
    <property type="entry name" value="MEMBRANE COMPONENT OF ABC TRANSPORTER YHHJ-RELATED"/>
    <property type="match status" value="1"/>
</dbReference>
<feature type="transmembrane region" description="Helical" evidence="9">
    <location>
        <begin position="953"/>
        <end position="974"/>
    </location>
</feature>
<evidence type="ECO:0000256" key="7">
    <source>
        <dbReference type="SAM" id="Coils"/>
    </source>
</evidence>
<gene>
    <name evidence="10" type="primary">esaA</name>
    <name evidence="10" type="ORF">LC087_00840</name>
</gene>
<feature type="transmembrane region" description="Helical" evidence="9">
    <location>
        <begin position="981"/>
        <end position="1004"/>
    </location>
</feature>
<sequence length="1063" mass="119169">MKKKVSILVLILSVMLIIATPVLFFQWIGGNPFQTEEKATQTIAVVNEDAGAEVEGDTLKFGEQVPSILQDSSSFEWTVVGRSAAENGLLNAKYDAVVYIPSDFSNKVMSYDEERPEKSNLNYQVQSQLNAVNKEKALLEIERSTKRLNKQMSSLFWNYVSTDMENIKEEFDEILQKEVDFQKVMLEFYKPTSKDLAGQLEQQTSMLTNLQSSIQDIEGRVPEQESTIENFERNLNNFIQFVDQYQEYQENQNQLLAEVQSESIEMINDSMDNQRPRYMVMRNSFLDQSNQFDRDMIDLYNSLKSNEEAFVYLKEIRNEQLARQLGEIPSFQGRMLDFYQQLQDTTVLNDLEGSIVDLNETLTKEETDSGEGDGSGDGEGDGSGDDEGDGSGDDEGDGSGDGEGDGSGDDEGDGSGDDEGDGSGDDEGDGSGDDEGEGSGDGEGDGSGDGSDEPKYSWHNLNDEIKAIEEEIQTKIEEMIKNLDEITEPTKEDIEKVVSDLGTINEKVGKVLDDLKNKNKTENPLEEEVEELKQQIIELENEKIELENTISDLNGDIKDLEDEKQELAEEINTLNDQVDSLNTEVSELKEEIESLKKENEELKKQLEMYSNNLSDVIGKVEEKEQSILTSQALSESRKELLTSTFEKEIKNYELIDVLQYYAYLDRYEARLDSMLVDNGLKDTVIQDEELNKEINTILKVTLREEENWDKVSTRMPTNIDAFSALQDSYTLFVADFDQVIEEEQTKLMESLKSINQEASDVLSRIQQPEQPAPTPATNGAGPELESTQSQIGSELSTIHSFLDSVSDSQNNVVTYSTELKSKVTNVQTDADVLNNKWATNVSSTKLIRDDVYSILGNASVDGQSNDYVYDFLTSPLNVEGDVPEEKQSANLPPVVILFIILLSSLLIGYTSFYFQNAPLWMQGVIFLLLNLIVGFFISLYGLDIYPLEESRSIEWTIFTIMLLLAGSGIVRVAFVTNRLVGWFVSVGIIALFVTPLLALTTPNFTFEDPMSKVYVSIQYGSESLFSKAAIVLTMIIIALGVLQMVLDRRSNNPVDEGTEEYEG</sequence>
<accession>A0ABY9JTY5</accession>
<evidence type="ECO:0000256" key="3">
    <source>
        <dbReference type="ARBA" id="ARBA00022475"/>
    </source>
</evidence>
<feature type="transmembrane region" description="Helical" evidence="9">
    <location>
        <begin position="891"/>
        <end position="912"/>
    </location>
</feature>
<organism evidence="10 11">
    <name type="scientific">Bacillus carboniphilus</name>
    <dbReference type="NCBI Taxonomy" id="86663"/>
    <lineage>
        <taxon>Bacteria</taxon>
        <taxon>Bacillati</taxon>
        <taxon>Bacillota</taxon>
        <taxon>Bacilli</taxon>
        <taxon>Bacillales</taxon>
        <taxon>Bacillaceae</taxon>
        <taxon>Bacillus</taxon>
    </lineage>
</organism>
<evidence type="ECO:0000256" key="6">
    <source>
        <dbReference type="ARBA" id="ARBA00023136"/>
    </source>
</evidence>
<feature type="region of interest" description="Disordered" evidence="8">
    <location>
        <begin position="768"/>
        <end position="790"/>
    </location>
</feature>
<dbReference type="Proteomes" id="UP001197974">
    <property type="component" value="Chromosome"/>
</dbReference>
<feature type="region of interest" description="Disordered" evidence="8">
    <location>
        <begin position="361"/>
        <end position="457"/>
    </location>
</feature>
<evidence type="ECO:0000256" key="1">
    <source>
        <dbReference type="ARBA" id="ARBA00004651"/>
    </source>
</evidence>
<dbReference type="PANTHER" id="PTHR30294:SF29">
    <property type="entry name" value="MULTIDRUG ABC TRANSPORTER PERMEASE YBHS-RELATED"/>
    <property type="match status" value="1"/>
</dbReference>
<evidence type="ECO:0000256" key="4">
    <source>
        <dbReference type="ARBA" id="ARBA00022692"/>
    </source>
</evidence>
<evidence type="ECO:0000256" key="2">
    <source>
        <dbReference type="ARBA" id="ARBA00008338"/>
    </source>
</evidence>
<dbReference type="NCBIfam" id="TIGR03929">
    <property type="entry name" value="T7_esaA_Nterm"/>
    <property type="match status" value="1"/>
</dbReference>
<evidence type="ECO:0000313" key="10">
    <source>
        <dbReference type="EMBL" id="WLR42822.1"/>
    </source>
</evidence>
<proteinExistence type="inferred from homology"/>
<dbReference type="Gene3D" id="1.10.287.1490">
    <property type="match status" value="1"/>
</dbReference>
<dbReference type="EMBL" id="CP129013">
    <property type="protein sequence ID" value="WLR42822.1"/>
    <property type="molecule type" value="Genomic_DNA"/>
</dbReference>
<comment type="similarity">
    <text evidence="2">Belongs to the EsaA family.</text>
</comment>
<evidence type="ECO:0000256" key="9">
    <source>
        <dbReference type="SAM" id="Phobius"/>
    </source>
</evidence>
<keyword evidence="6 9" id="KW-0472">Membrane</keyword>
<reference evidence="10 11" key="1">
    <citation type="submission" date="2023-06" db="EMBL/GenBank/DDBJ databases">
        <title>Five Gram-positive bacteria isolated from mangrove sediments in Shenzhen, Guangdong, China.</title>
        <authorList>
            <person name="Yu S."/>
            <person name="Zheng W."/>
            <person name="Huang Y."/>
        </authorList>
    </citation>
    <scope>NUCLEOTIDE SEQUENCE [LARGE SCALE GENOMIC DNA]</scope>
    <source>
        <strain evidence="10 11">SaN35-3</strain>
    </source>
</reference>
<keyword evidence="3" id="KW-1003">Cell membrane</keyword>
<keyword evidence="7" id="KW-0175">Coiled coil</keyword>
<feature type="transmembrane region" description="Helical" evidence="9">
    <location>
        <begin position="919"/>
        <end position="941"/>
    </location>
</feature>
<evidence type="ECO:0000313" key="11">
    <source>
        <dbReference type="Proteomes" id="UP001197974"/>
    </source>
</evidence>
<name>A0ABY9JTY5_9BACI</name>
<protein>
    <submittedName>
        <fullName evidence="10">Type VII secretion protein EsaA</fullName>
    </submittedName>
</protein>
<keyword evidence="4 9" id="KW-0812">Transmembrane</keyword>
<evidence type="ECO:0000256" key="8">
    <source>
        <dbReference type="SAM" id="MobiDB-lite"/>
    </source>
</evidence>
<keyword evidence="5 9" id="KW-1133">Transmembrane helix</keyword>
<feature type="transmembrane region" description="Helical" evidence="9">
    <location>
        <begin position="7"/>
        <end position="28"/>
    </location>
</feature>
<dbReference type="InterPro" id="IPR051449">
    <property type="entry name" value="ABC-2_transporter_component"/>
</dbReference>
<feature type="coiled-coil region" evidence="7">
    <location>
        <begin position="200"/>
        <end position="265"/>
    </location>
</feature>
<feature type="coiled-coil region" evidence="7">
    <location>
        <begin position="515"/>
        <end position="619"/>
    </location>
</feature>
<dbReference type="Gene3D" id="3.40.1710.10">
    <property type="entry name" value="abc type-2 transporter like domain"/>
    <property type="match status" value="1"/>
</dbReference>
<dbReference type="RefSeq" id="WP_226539352.1">
    <property type="nucleotide sequence ID" value="NZ_CP129013.1"/>
</dbReference>
<dbReference type="InterPro" id="IPR023838">
    <property type="entry name" value="T7SS_EsaA"/>
</dbReference>